<sequence length="55" mass="5976">MFALFYNEAESIAGSRKLRLACKDFKQAVAIAPATNFLPSNGSDRRHAFTQGVAS</sequence>
<reference evidence="1 2" key="1">
    <citation type="journal article" date="2007" name="PLoS Genet.">
        <title>A tale of two oxidation states: bacterial colonization of arsenic-rich environments.</title>
        <authorList>
            <person name="Muller D."/>
            <person name="Medigue C."/>
            <person name="Koechler S."/>
            <person name="Barbe V."/>
            <person name="Barakat M."/>
            <person name="Talla E."/>
            <person name="Bonnefoy V."/>
            <person name="Krin E."/>
            <person name="Arsene-Ploetze F."/>
            <person name="Carapito C."/>
            <person name="Chandler M."/>
            <person name="Cournoyer B."/>
            <person name="Cruveiller S."/>
            <person name="Dossat C."/>
            <person name="Duval S."/>
            <person name="Heymann M."/>
            <person name="Leize E."/>
            <person name="Lieutaud A."/>
            <person name="Lievremont D."/>
            <person name="Makita Y."/>
            <person name="Mangenot S."/>
            <person name="Nitschke W."/>
            <person name="Ortet P."/>
            <person name="Perdrial N."/>
            <person name="Schoepp B."/>
            <person name="Siguier N."/>
            <person name="Simeonova D.D."/>
            <person name="Rouy Z."/>
            <person name="Segurens B."/>
            <person name="Turlin E."/>
            <person name="Vallenet D."/>
            <person name="Van Dorsselaer A."/>
            <person name="Weiss S."/>
            <person name="Weissenbach J."/>
            <person name="Lett M.C."/>
            <person name="Danchin A."/>
            <person name="Bertin P.N."/>
        </authorList>
    </citation>
    <scope>NUCLEOTIDE SEQUENCE [LARGE SCALE GENOMIC DNA]</scope>
    <source>
        <strain evidence="2">ULPAs1</strain>
    </source>
</reference>
<name>A4G531_HERAR</name>
<accession>A4G531</accession>
<organism evidence="1 2">
    <name type="scientific">Herminiimonas arsenicoxydans</name>
    <dbReference type="NCBI Taxonomy" id="204773"/>
    <lineage>
        <taxon>Bacteria</taxon>
        <taxon>Pseudomonadati</taxon>
        <taxon>Pseudomonadota</taxon>
        <taxon>Betaproteobacteria</taxon>
        <taxon>Burkholderiales</taxon>
        <taxon>Oxalobacteraceae</taxon>
        <taxon>Herminiimonas</taxon>
    </lineage>
</organism>
<evidence type="ECO:0000313" key="2">
    <source>
        <dbReference type="Proteomes" id="UP000006697"/>
    </source>
</evidence>
<keyword evidence="2" id="KW-1185">Reference proteome</keyword>
<dbReference type="KEGG" id="har:HEAR1447"/>
<evidence type="ECO:0000313" key="1">
    <source>
        <dbReference type="EMBL" id="CAL61618.1"/>
    </source>
</evidence>
<protein>
    <submittedName>
        <fullName evidence="1">Uncharacterized protein</fullName>
    </submittedName>
</protein>
<gene>
    <name evidence="1" type="ordered locus">HEAR1447</name>
</gene>
<dbReference type="AlphaFoldDB" id="A4G531"/>
<dbReference type="STRING" id="204773.HEAR1447"/>
<dbReference type="EMBL" id="CU207211">
    <property type="protein sequence ID" value="CAL61618.1"/>
    <property type="molecule type" value="Genomic_DNA"/>
</dbReference>
<dbReference type="Proteomes" id="UP000006697">
    <property type="component" value="Chromosome"/>
</dbReference>
<proteinExistence type="predicted"/>
<dbReference type="HOGENOM" id="CLU_3026106_0_0_4"/>